<dbReference type="GO" id="GO:0007059">
    <property type="term" value="P:chromosome segregation"/>
    <property type="evidence" value="ECO:0007669"/>
    <property type="project" value="UniProtKB-KW"/>
</dbReference>
<accession>A0A4D7AJH2</accession>
<proteinExistence type="predicted"/>
<keyword evidence="4" id="KW-1185">Reference proteome</keyword>
<dbReference type="RefSeq" id="WP_119311030.1">
    <property type="nucleotide sequence ID" value="NZ_CP034413.3"/>
</dbReference>
<dbReference type="PANTHER" id="PTHR33969:SF2">
    <property type="entry name" value="SEGREGATION AND CONDENSATION PROTEIN A"/>
    <property type="match status" value="1"/>
</dbReference>
<dbReference type="Pfam" id="PF02616">
    <property type="entry name" value="SMC_ScpA"/>
    <property type="match status" value="1"/>
</dbReference>
<evidence type="ECO:0000313" key="4">
    <source>
        <dbReference type="Proteomes" id="UP000298642"/>
    </source>
</evidence>
<reference evidence="4" key="1">
    <citation type="submission" date="2018-12" db="EMBL/GenBank/DDBJ databases">
        <title>Dusodibacter welbiota gen. nov., sp. nov., isolated from human faeces and emended description of the Oscillibacter genus.</title>
        <authorList>
            <person name="Le Roy T."/>
            <person name="Van der Smissen P."/>
            <person name="Delzenne N."/>
            <person name="Muccioli G."/>
            <person name="Collet J.F."/>
            <person name="Cani P.D."/>
        </authorList>
    </citation>
    <scope>NUCLEOTIDE SEQUENCE [LARGE SCALE GENOMIC DNA]</scope>
    <source>
        <strain evidence="4">J115</strain>
    </source>
</reference>
<name>A0A4D7AJH2_9FIRM</name>
<dbReference type="KEGG" id="obj:EIO64_00495"/>
<dbReference type="AlphaFoldDB" id="A0A4D7AJH2"/>
<evidence type="ECO:0000256" key="1">
    <source>
        <dbReference type="ARBA" id="ARBA00022829"/>
    </source>
</evidence>
<dbReference type="EMBL" id="CP034413">
    <property type="protein sequence ID" value="QCI57893.1"/>
    <property type="molecule type" value="Genomic_DNA"/>
</dbReference>
<keyword evidence="1" id="KW-0159">Chromosome partition</keyword>
<dbReference type="GeneID" id="89521210"/>
<dbReference type="InterPro" id="IPR003768">
    <property type="entry name" value="ScpA"/>
</dbReference>
<sequence>MQNPVFKLEKVVRSKSEEEMQDFEGPLDLILYLLGKNKMEIQDISISLICDQYMAWLARRQEMDLEVASEFVTMASQLVYIKTRMLLSIEDEEAQSEMDALIASLEERKRNENYAKVKSMAARLEPMGEFGRNILTRPPEPVKRGKIYEYDQTPADLVLAMAEIQGRAERSLPPPRSAFQSIVQHEPYPVESKAREILSRLRTHGVTRFLLLFRGSRSRSEVVATFLAVLELCRAHILHLAGSETDCTVRQERELPQDLKL</sequence>
<dbReference type="PANTHER" id="PTHR33969">
    <property type="entry name" value="SEGREGATION AND CONDENSATION PROTEIN A"/>
    <property type="match status" value="1"/>
</dbReference>
<protein>
    <recommendedName>
        <fullName evidence="2">Segregation and condensation protein A</fullName>
    </recommendedName>
</protein>
<dbReference type="Gene3D" id="6.10.250.2410">
    <property type="match status" value="1"/>
</dbReference>
<dbReference type="Proteomes" id="UP000298642">
    <property type="component" value="Chromosome"/>
</dbReference>
<evidence type="ECO:0000313" key="3">
    <source>
        <dbReference type="EMBL" id="QCI57893.1"/>
    </source>
</evidence>
<organism evidence="3 4">
    <name type="scientific">Dysosmobacter welbionis</name>
    <dbReference type="NCBI Taxonomy" id="2093857"/>
    <lineage>
        <taxon>Bacteria</taxon>
        <taxon>Bacillati</taxon>
        <taxon>Bacillota</taxon>
        <taxon>Clostridia</taxon>
        <taxon>Eubacteriales</taxon>
        <taxon>Oscillospiraceae</taxon>
        <taxon>Dysosmobacter</taxon>
    </lineage>
</organism>
<evidence type="ECO:0000256" key="2">
    <source>
        <dbReference type="ARBA" id="ARBA00044777"/>
    </source>
</evidence>
<gene>
    <name evidence="3" type="ORF">EIO64_00495</name>
</gene>